<dbReference type="GO" id="GO:0061542">
    <property type="term" value="F:3-demethylubiquinol 3-O-methyltransferase activity"/>
    <property type="evidence" value="ECO:0007669"/>
    <property type="project" value="InterPro"/>
</dbReference>
<reference evidence="5 6" key="1">
    <citation type="journal article" date="2007" name="Proc. Natl. Acad. Sci. U.S.A.">
        <title>The tiny eukaryote Ostreococcus provides genomic insights into the paradox of plankton speciation.</title>
        <authorList>
            <person name="Palenik B."/>
            <person name="Grimwood J."/>
            <person name="Aerts A."/>
            <person name="Rouze P."/>
            <person name="Salamov A."/>
            <person name="Putnam N."/>
            <person name="Dupont C."/>
            <person name="Jorgensen R."/>
            <person name="Derelle E."/>
            <person name="Rombauts S."/>
            <person name="Zhou K."/>
            <person name="Otillar R."/>
            <person name="Merchant S.S."/>
            <person name="Podell S."/>
            <person name="Gaasterland T."/>
            <person name="Napoli C."/>
            <person name="Gendler K."/>
            <person name="Manuell A."/>
            <person name="Tai V."/>
            <person name="Vallon O."/>
            <person name="Piganeau G."/>
            <person name="Jancek S."/>
            <person name="Heijde M."/>
            <person name="Jabbari K."/>
            <person name="Bowler C."/>
            <person name="Lohr M."/>
            <person name="Robbens S."/>
            <person name="Werner G."/>
            <person name="Dubchak I."/>
            <person name="Pazour G.J."/>
            <person name="Ren Q."/>
            <person name="Paulsen I."/>
            <person name="Delwiche C."/>
            <person name="Schmutz J."/>
            <person name="Rokhsar D."/>
            <person name="Van de Peer Y."/>
            <person name="Moreau H."/>
            <person name="Grigoriev I.V."/>
        </authorList>
    </citation>
    <scope>NUCLEOTIDE SEQUENCE [LARGE SCALE GENOMIC DNA]</scope>
    <source>
        <strain evidence="5 6">CCE9901</strain>
    </source>
</reference>
<dbReference type="GO" id="GO:0005740">
    <property type="term" value="C:mitochondrial envelope"/>
    <property type="evidence" value="ECO:0007669"/>
    <property type="project" value="EnsemblPlants"/>
</dbReference>
<proteinExistence type="predicted"/>
<gene>
    <name evidence="5" type="ORF">OSTLU_16685</name>
</gene>
<evidence type="ECO:0000256" key="2">
    <source>
        <dbReference type="ARBA" id="ARBA00022679"/>
    </source>
</evidence>
<dbReference type="KEGG" id="olu:OSTLU_16685"/>
<keyword evidence="2" id="KW-0808">Transferase</keyword>
<dbReference type="PANTHER" id="PTHR43464:SF19">
    <property type="entry name" value="UBIQUINONE BIOSYNTHESIS O-METHYLTRANSFERASE, MITOCHONDRIAL"/>
    <property type="match status" value="1"/>
</dbReference>
<dbReference type="Pfam" id="PF13489">
    <property type="entry name" value="Methyltransf_23"/>
    <property type="match status" value="1"/>
</dbReference>
<dbReference type="GO" id="GO:0032259">
    <property type="term" value="P:methylation"/>
    <property type="evidence" value="ECO:0007669"/>
    <property type="project" value="UniProtKB-KW"/>
</dbReference>
<sequence>MNPVRVRFIRDGLVGQYGDVLGGNGPGAALRGLKILDVGCGGGILAESLARLGAQVTAIDAGAANIAIARAHAELDPDLVKNLKYEAVTAEELVERGETFDCVTSLEVIEHVTDPLEFTKSIAKLVKPKGALFVSTINRTARSFAFAILAAERVLGLVPPGTHQFSKFLTPGEIAMMAGHANCEMVELAGMVYDPLRNKWSLSSDTQINFIAHCVKSS</sequence>
<dbReference type="OMA" id="HWEKMIS"/>
<dbReference type="HOGENOM" id="CLU_042432_2_1_1"/>
<dbReference type="EMBL" id="CP000589">
    <property type="protein sequence ID" value="ABO97790.1"/>
    <property type="molecule type" value="Genomic_DNA"/>
</dbReference>
<dbReference type="PANTHER" id="PTHR43464">
    <property type="entry name" value="METHYLTRANSFERASE"/>
    <property type="match status" value="1"/>
</dbReference>
<dbReference type="Gene3D" id="3.40.50.150">
    <property type="entry name" value="Vaccinia Virus protein VP39"/>
    <property type="match status" value="1"/>
</dbReference>
<evidence type="ECO:0000256" key="4">
    <source>
        <dbReference type="ARBA" id="ARBA00022691"/>
    </source>
</evidence>
<dbReference type="RefSeq" id="XP_001419497.1">
    <property type="nucleotide sequence ID" value="XM_001419460.1"/>
</dbReference>
<keyword evidence="3" id="KW-0831">Ubiquinone biosynthesis</keyword>
<dbReference type="InterPro" id="IPR010233">
    <property type="entry name" value="UbiG_MeTrfase"/>
</dbReference>
<keyword evidence="6" id="KW-1185">Reference proteome</keyword>
<keyword evidence="1" id="KW-0489">Methyltransferase</keyword>
<evidence type="ECO:0000256" key="1">
    <source>
        <dbReference type="ARBA" id="ARBA00022603"/>
    </source>
</evidence>
<evidence type="ECO:0000313" key="6">
    <source>
        <dbReference type="Proteomes" id="UP000001568"/>
    </source>
</evidence>
<dbReference type="GeneID" id="5003591"/>
<dbReference type="SUPFAM" id="SSF53335">
    <property type="entry name" value="S-adenosyl-L-methionine-dependent methyltransferases"/>
    <property type="match status" value="1"/>
</dbReference>
<dbReference type="Gramene" id="ABO97790">
    <property type="protein sequence ID" value="ABO97790"/>
    <property type="gene ID" value="OSTLU_16685"/>
</dbReference>
<accession>A4S2A7</accession>
<dbReference type="NCBIfam" id="TIGR01983">
    <property type="entry name" value="UbiG"/>
    <property type="match status" value="1"/>
</dbReference>
<dbReference type="AlphaFoldDB" id="A4S2A7"/>
<evidence type="ECO:0000313" key="5">
    <source>
        <dbReference type="EMBL" id="ABO97790.1"/>
    </source>
</evidence>
<dbReference type="OrthoDB" id="3265906at2759"/>
<dbReference type="CDD" id="cd02440">
    <property type="entry name" value="AdoMet_MTases"/>
    <property type="match status" value="1"/>
</dbReference>
<protein>
    <recommendedName>
        <fullName evidence="7">3-demethylubiquinol 3-O-methyltransferase</fullName>
    </recommendedName>
</protein>
<evidence type="ECO:0000256" key="3">
    <source>
        <dbReference type="ARBA" id="ARBA00022688"/>
    </source>
</evidence>
<dbReference type="InterPro" id="IPR029063">
    <property type="entry name" value="SAM-dependent_MTases_sf"/>
</dbReference>
<dbReference type="STRING" id="436017.A4S2A7"/>
<evidence type="ECO:0008006" key="7">
    <source>
        <dbReference type="Google" id="ProtNLM"/>
    </source>
</evidence>
<dbReference type="Proteomes" id="UP000001568">
    <property type="component" value="Chromosome 9"/>
</dbReference>
<dbReference type="GO" id="GO:0010420">
    <property type="term" value="F:polyprenyldihydroxybenzoate methyltransferase activity"/>
    <property type="evidence" value="ECO:0007669"/>
    <property type="project" value="EnsemblPlants"/>
</dbReference>
<organism evidence="5 6">
    <name type="scientific">Ostreococcus lucimarinus (strain CCE9901)</name>
    <dbReference type="NCBI Taxonomy" id="436017"/>
    <lineage>
        <taxon>Eukaryota</taxon>
        <taxon>Viridiplantae</taxon>
        <taxon>Chlorophyta</taxon>
        <taxon>Mamiellophyceae</taxon>
        <taxon>Mamiellales</taxon>
        <taxon>Bathycoccaceae</taxon>
        <taxon>Ostreococcus</taxon>
    </lineage>
</organism>
<dbReference type="eggNOG" id="KOG1270">
    <property type="taxonomic scope" value="Eukaryota"/>
</dbReference>
<keyword evidence="4" id="KW-0949">S-adenosyl-L-methionine</keyword>
<name>A4S2A7_OSTLU</name>